<dbReference type="Gene3D" id="3.40.50.720">
    <property type="entry name" value="NAD(P)-binding Rossmann-like Domain"/>
    <property type="match status" value="1"/>
</dbReference>
<comment type="caution">
    <text evidence="2">The sequence shown here is derived from an EMBL/GenBank/DDBJ whole genome shotgun (WGS) entry which is preliminary data.</text>
</comment>
<dbReference type="RefSeq" id="WP_268255938.1">
    <property type="nucleotide sequence ID" value="NZ_BNBD01000007.1"/>
</dbReference>
<sequence>MSILITGATGFLGCRLVRELLADPSGEPVTVLGRGSEESLRARTEAAVTWLDGPPLPPQALARLRYVSGDITRPGLGLSADALARATDALTQIWHSAGPAQPGR</sequence>
<name>A0A919EE13_9ACTN</name>
<keyword evidence="3" id="KW-1185">Reference proteome</keyword>
<evidence type="ECO:0000313" key="3">
    <source>
        <dbReference type="Proteomes" id="UP000638313"/>
    </source>
</evidence>
<dbReference type="EMBL" id="BNBD01000007">
    <property type="protein sequence ID" value="GHF52849.1"/>
    <property type="molecule type" value="Genomic_DNA"/>
</dbReference>
<organism evidence="2 3">
    <name type="scientific">Streptomyces mashuensis</name>
    <dbReference type="NCBI Taxonomy" id="33904"/>
    <lineage>
        <taxon>Bacteria</taxon>
        <taxon>Bacillati</taxon>
        <taxon>Actinomycetota</taxon>
        <taxon>Actinomycetes</taxon>
        <taxon>Kitasatosporales</taxon>
        <taxon>Streptomycetaceae</taxon>
        <taxon>Streptomyces</taxon>
    </lineage>
</organism>
<dbReference type="InterPro" id="IPR013120">
    <property type="entry name" value="FAR_NAD-bd"/>
</dbReference>
<dbReference type="SUPFAM" id="SSF51735">
    <property type="entry name" value="NAD(P)-binding Rossmann-fold domains"/>
    <property type="match status" value="1"/>
</dbReference>
<gene>
    <name evidence="2" type="ORF">GCM10010218_37880</name>
</gene>
<feature type="domain" description="Thioester reductase (TE)" evidence="1">
    <location>
        <begin position="5"/>
        <end position="98"/>
    </location>
</feature>
<accession>A0A919EE13</accession>
<evidence type="ECO:0000313" key="2">
    <source>
        <dbReference type="EMBL" id="GHF52849.1"/>
    </source>
</evidence>
<dbReference type="InterPro" id="IPR036291">
    <property type="entry name" value="NAD(P)-bd_dom_sf"/>
</dbReference>
<protein>
    <recommendedName>
        <fullName evidence="1">Thioester reductase (TE) domain-containing protein</fullName>
    </recommendedName>
</protein>
<dbReference type="Pfam" id="PF07993">
    <property type="entry name" value="NAD_binding_4"/>
    <property type="match status" value="1"/>
</dbReference>
<reference evidence="2" key="1">
    <citation type="journal article" date="2014" name="Int. J. Syst. Evol. Microbiol.">
        <title>Complete genome sequence of Corynebacterium casei LMG S-19264T (=DSM 44701T), isolated from a smear-ripened cheese.</title>
        <authorList>
            <consortium name="US DOE Joint Genome Institute (JGI-PGF)"/>
            <person name="Walter F."/>
            <person name="Albersmeier A."/>
            <person name="Kalinowski J."/>
            <person name="Ruckert C."/>
        </authorList>
    </citation>
    <scope>NUCLEOTIDE SEQUENCE</scope>
    <source>
        <strain evidence="2">JCM 4059</strain>
    </source>
</reference>
<dbReference type="AlphaFoldDB" id="A0A919EE13"/>
<reference evidence="2" key="2">
    <citation type="submission" date="2020-09" db="EMBL/GenBank/DDBJ databases">
        <authorList>
            <person name="Sun Q."/>
            <person name="Ohkuma M."/>
        </authorList>
    </citation>
    <scope>NUCLEOTIDE SEQUENCE</scope>
    <source>
        <strain evidence="2">JCM 4059</strain>
    </source>
</reference>
<evidence type="ECO:0000259" key="1">
    <source>
        <dbReference type="Pfam" id="PF07993"/>
    </source>
</evidence>
<dbReference type="Proteomes" id="UP000638313">
    <property type="component" value="Unassembled WGS sequence"/>
</dbReference>
<proteinExistence type="predicted"/>